<reference evidence="11 12" key="1">
    <citation type="submission" date="2024-09" db="EMBL/GenBank/DDBJ databases">
        <authorList>
            <person name="Zhang Z.-H."/>
        </authorList>
    </citation>
    <scope>NUCLEOTIDE SEQUENCE [LARGE SCALE GENOMIC DNA]</scope>
    <source>
        <strain evidence="11 12">HHTR114</strain>
    </source>
</reference>
<dbReference type="InterPro" id="IPR036890">
    <property type="entry name" value="HATPase_C_sf"/>
</dbReference>
<gene>
    <name evidence="11" type="ORF">ACFMB1_06065</name>
</gene>
<keyword evidence="5" id="KW-0418">Kinase</keyword>
<dbReference type="PROSITE" id="PS50112">
    <property type="entry name" value="PAS"/>
    <property type="match status" value="1"/>
</dbReference>
<dbReference type="RefSeq" id="WP_379879570.1">
    <property type="nucleotide sequence ID" value="NZ_JBHPON010000001.1"/>
</dbReference>
<keyword evidence="4" id="KW-0808">Transferase</keyword>
<comment type="caution">
    <text evidence="11">The sequence shown here is derived from an EMBL/GenBank/DDBJ whole genome shotgun (WGS) entry which is preliminary data.</text>
</comment>
<dbReference type="SUPFAM" id="SSF47384">
    <property type="entry name" value="Homodimeric domain of signal transducing histidine kinase"/>
    <property type="match status" value="1"/>
</dbReference>
<evidence type="ECO:0000313" key="12">
    <source>
        <dbReference type="Proteomes" id="UP001596116"/>
    </source>
</evidence>
<keyword evidence="6" id="KW-0902">Two-component regulatory system</keyword>
<evidence type="ECO:0000256" key="4">
    <source>
        <dbReference type="ARBA" id="ARBA00022679"/>
    </source>
</evidence>
<keyword evidence="8" id="KW-0812">Transmembrane</keyword>
<dbReference type="CDD" id="cd00082">
    <property type="entry name" value="HisKA"/>
    <property type="match status" value="1"/>
</dbReference>
<dbReference type="InterPro" id="IPR003661">
    <property type="entry name" value="HisK_dim/P_dom"/>
</dbReference>
<keyword evidence="7 8" id="KW-0472">Membrane</keyword>
<dbReference type="SUPFAM" id="SSF55874">
    <property type="entry name" value="ATPase domain of HSP90 chaperone/DNA topoisomerase II/histidine kinase"/>
    <property type="match status" value="1"/>
</dbReference>
<dbReference type="EMBL" id="JBHPON010000001">
    <property type="protein sequence ID" value="MFC6035101.1"/>
    <property type="molecule type" value="Genomic_DNA"/>
</dbReference>
<dbReference type="Gene3D" id="1.10.287.130">
    <property type="match status" value="1"/>
</dbReference>
<dbReference type="Pfam" id="PF02518">
    <property type="entry name" value="HATPase_c"/>
    <property type="match status" value="1"/>
</dbReference>
<dbReference type="InterPro" id="IPR005467">
    <property type="entry name" value="His_kinase_dom"/>
</dbReference>
<evidence type="ECO:0000256" key="8">
    <source>
        <dbReference type="SAM" id="Phobius"/>
    </source>
</evidence>
<dbReference type="CDD" id="cd00130">
    <property type="entry name" value="PAS"/>
    <property type="match status" value="1"/>
</dbReference>
<dbReference type="Proteomes" id="UP001596116">
    <property type="component" value="Unassembled WGS sequence"/>
</dbReference>
<keyword evidence="11" id="KW-0067">ATP-binding</keyword>
<dbReference type="InterPro" id="IPR000014">
    <property type="entry name" value="PAS"/>
</dbReference>
<evidence type="ECO:0000256" key="2">
    <source>
        <dbReference type="ARBA" id="ARBA00012438"/>
    </source>
</evidence>
<proteinExistence type="predicted"/>
<evidence type="ECO:0000256" key="5">
    <source>
        <dbReference type="ARBA" id="ARBA00022777"/>
    </source>
</evidence>
<dbReference type="NCBIfam" id="TIGR00229">
    <property type="entry name" value="sensory_box"/>
    <property type="match status" value="1"/>
</dbReference>
<dbReference type="InterPro" id="IPR050351">
    <property type="entry name" value="BphY/WalK/GraS-like"/>
</dbReference>
<evidence type="ECO:0000256" key="6">
    <source>
        <dbReference type="ARBA" id="ARBA00023012"/>
    </source>
</evidence>
<evidence type="ECO:0000256" key="3">
    <source>
        <dbReference type="ARBA" id="ARBA00022553"/>
    </source>
</evidence>
<dbReference type="InterPro" id="IPR036097">
    <property type="entry name" value="HisK_dim/P_sf"/>
</dbReference>
<keyword evidence="11" id="KW-0547">Nucleotide-binding</keyword>
<dbReference type="Gene3D" id="3.30.450.20">
    <property type="entry name" value="PAS domain"/>
    <property type="match status" value="1"/>
</dbReference>
<dbReference type="Pfam" id="PF00512">
    <property type="entry name" value="HisKA"/>
    <property type="match status" value="1"/>
</dbReference>
<organism evidence="11 12">
    <name type="scientific">Hyphococcus aureus</name>
    <dbReference type="NCBI Taxonomy" id="2666033"/>
    <lineage>
        <taxon>Bacteria</taxon>
        <taxon>Pseudomonadati</taxon>
        <taxon>Pseudomonadota</taxon>
        <taxon>Alphaproteobacteria</taxon>
        <taxon>Parvularculales</taxon>
        <taxon>Parvularculaceae</taxon>
        <taxon>Hyphococcus</taxon>
    </lineage>
</organism>
<evidence type="ECO:0000259" key="10">
    <source>
        <dbReference type="PROSITE" id="PS50112"/>
    </source>
</evidence>
<evidence type="ECO:0000313" key="11">
    <source>
        <dbReference type="EMBL" id="MFC6035101.1"/>
    </source>
</evidence>
<feature type="domain" description="PAS" evidence="10">
    <location>
        <begin position="90"/>
        <end position="127"/>
    </location>
</feature>
<dbReference type="PANTHER" id="PTHR45453:SF1">
    <property type="entry name" value="PHOSPHATE REGULON SENSOR PROTEIN PHOR"/>
    <property type="match status" value="1"/>
</dbReference>
<dbReference type="InterPro" id="IPR004358">
    <property type="entry name" value="Sig_transdc_His_kin-like_C"/>
</dbReference>
<sequence>MQDDLAAMIRNTAARVRARDFAWAAGISAGVCAGLLISGYADWQIVLIVWAAFMAALAVRYRFSSGRVWAAPVQRIVDTQMEAQQAELARLRIVQGVARALPEPIFVLDADGIVEHANPAALELVGMKEAAGRHFASVLRAPEVFEAAEAVLSSHESQSVEFTTIGGVERTCRASITPIDTGDADLQPHPRTLVFIRDLTSERRVEQMRADFIASASHELRTPLASVLGFIETLRGHAKDDPEAQEKFLSTMQSQAERMQRLVADLMSLSRIELNEHVPPRARVDLADIANDVIDSLAPLLQSGGAIVDFIKDNDQSTNIRADHDEIFQAIQNLIDNAVKYGGDPAMVKLRVGRGASPTPFSDGPPAHRAGDSAEQVAARLGVGVDDLVYVQVRDFGPGIERADLPRLTERFYRVNIERSRKSGGTGLGLAIVKHIMNRHKGGFQIESRLAGGAAFTCYFQHAD</sequence>
<evidence type="ECO:0000256" key="7">
    <source>
        <dbReference type="ARBA" id="ARBA00023136"/>
    </source>
</evidence>
<dbReference type="PANTHER" id="PTHR45453">
    <property type="entry name" value="PHOSPHATE REGULON SENSOR PROTEIN PHOR"/>
    <property type="match status" value="1"/>
</dbReference>
<dbReference type="SMART" id="SM00091">
    <property type="entry name" value="PAS"/>
    <property type="match status" value="1"/>
</dbReference>
<dbReference type="SMART" id="SM00388">
    <property type="entry name" value="HisKA"/>
    <property type="match status" value="1"/>
</dbReference>
<evidence type="ECO:0000259" key="9">
    <source>
        <dbReference type="PROSITE" id="PS50109"/>
    </source>
</evidence>
<feature type="transmembrane region" description="Helical" evidence="8">
    <location>
        <begin position="21"/>
        <end position="37"/>
    </location>
</feature>
<dbReference type="InterPro" id="IPR013656">
    <property type="entry name" value="PAS_4"/>
</dbReference>
<dbReference type="EC" id="2.7.13.3" evidence="2"/>
<dbReference type="SUPFAM" id="SSF55785">
    <property type="entry name" value="PYP-like sensor domain (PAS domain)"/>
    <property type="match status" value="1"/>
</dbReference>
<dbReference type="PRINTS" id="PR00344">
    <property type="entry name" value="BCTRLSENSOR"/>
</dbReference>
<dbReference type="InterPro" id="IPR003594">
    <property type="entry name" value="HATPase_dom"/>
</dbReference>
<keyword evidence="12" id="KW-1185">Reference proteome</keyword>
<dbReference type="Gene3D" id="3.30.565.10">
    <property type="entry name" value="Histidine kinase-like ATPase, C-terminal domain"/>
    <property type="match status" value="1"/>
</dbReference>
<dbReference type="GO" id="GO:0005524">
    <property type="term" value="F:ATP binding"/>
    <property type="evidence" value="ECO:0007669"/>
    <property type="project" value="UniProtKB-KW"/>
</dbReference>
<feature type="domain" description="Histidine kinase" evidence="9">
    <location>
        <begin position="215"/>
        <end position="464"/>
    </location>
</feature>
<name>A0ABW1KSP4_9PROT</name>
<dbReference type="Pfam" id="PF08448">
    <property type="entry name" value="PAS_4"/>
    <property type="match status" value="1"/>
</dbReference>
<evidence type="ECO:0000256" key="1">
    <source>
        <dbReference type="ARBA" id="ARBA00000085"/>
    </source>
</evidence>
<dbReference type="PROSITE" id="PS50109">
    <property type="entry name" value="HIS_KIN"/>
    <property type="match status" value="1"/>
</dbReference>
<comment type="catalytic activity">
    <reaction evidence="1">
        <text>ATP + protein L-histidine = ADP + protein N-phospho-L-histidine.</text>
        <dbReference type="EC" id="2.7.13.3"/>
    </reaction>
</comment>
<keyword evidence="3" id="KW-0597">Phosphoprotein</keyword>
<protein>
    <recommendedName>
        <fullName evidence="2">histidine kinase</fullName>
        <ecNumber evidence="2">2.7.13.3</ecNumber>
    </recommendedName>
</protein>
<dbReference type="InterPro" id="IPR035965">
    <property type="entry name" value="PAS-like_dom_sf"/>
</dbReference>
<keyword evidence="8" id="KW-1133">Transmembrane helix</keyword>
<accession>A0ABW1KSP4</accession>
<dbReference type="SMART" id="SM00387">
    <property type="entry name" value="HATPase_c"/>
    <property type="match status" value="1"/>
</dbReference>